<sequence>MLENNIIISTKVKEKNERNVSDQIIQIAKENNGVVTTADITERGILRGNIKTLLNSGKLERTARGVYILPEIWEDEFVNLQARFRKGIFSNETALFLLDLTDRTPNRFDMTFPATYNLTNVKKEQIIALTVKKEWYEEGILQVRSPGENNIKVYNMERTLCDILRKRSGVDAGIIVEACKRYAEMHDIEALCV</sequence>
<accession>A0ABV1H296</accession>
<evidence type="ECO:0000259" key="1">
    <source>
        <dbReference type="Pfam" id="PF13338"/>
    </source>
</evidence>
<feature type="domain" description="AbiEi antitoxin N-terminal" evidence="1">
    <location>
        <begin position="22"/>
        <end position="70"/>
    </location>
</feature>
<evidence type="ECO:0000313" key="3">
    <source>
        <dbReference type="Proteomes" id="UP001546774"/>
    </source>
</evidence>
<gene>
    <name evidence="2" type="ORF">WMO37_02155</name>
</gene>
<proteinExistence type="predicted"/>
<dbReference type="Proteomes" id="UP001546774">
    <property type="component" value="Unassembled WGS sequence"/>
</dbReference>
<keyword evidence="3" id="KW-1185">Reference proteome</keyword>
<reference evidence="2" key="1">
    <citation type="submission" date="2024-03" db="EMBL/GenBank/DDBJ databases">
        <title>Human intestinal bacterial collection.</title>
        <authorList>
            <person name="Pauvert C."/>
            <person name="Hitch T.C.A."/>
            <person name="Clavel T."/>
        </authorList>
    </citation>
    <scope>NUCLEOTIDE SEQUENCE [LARGE SCALE GENOMIC DNA]</scope>
    <source>
        <strain evidence="2">CLA-AA-H89B</strain>
    </source>
</reference>
<evidence type="ECO:0000313" key="2">
    <source>
        <dbReference type="EMBL" id="MEQ2553819.1"/>
    </source>
</evidence>
<organism evidence="2 3">
    <name type="scientific">Lachnospira intestinalis</name>
    <dbReference type="NCBI Taxonomy" id="3133158"/>
    <lineage>
        <taxon>Bacteria</taxon>
        <taxon>Bacillati</taxon>
        <taxon>Bacillota</taxon>
        <taxon>Clostridia</taxon>
        <taxon>Lachnospirales</taxon>
        <taxon>Lachnospiraceae</taxon>
        <taxon>Lachnospira</taxon>
    </lineage>
</organism>
<comment type="caution">
    <text evidence="2">The sequence shown here is derived from an EMBL/GenBank/DDBJ whole genome shotgun (WGS) entry which is preliminary data.</text>
</comment>
<dbReference type="Pfam" id="PF13338">
    <property type="entry name" value="AbiEi_4"/>
    <property type="match status" value="1"/>
</dbReference>
<dbReference type="InterPro" id="IPR025159">
    <property type="entry name" value="AbiEi_N"/>
</dbReference>
<dbReference type="EMBL" id="JBBMFS010000001">
    <property type="protein sequence ID" value="MEQ2553819.1"/>
    <property type="molecule type" value="Genomic_DNA"/>
</dbReference>
<name>A0ABV1H296_9FIRM</name>
<protein>
    <submittedName>
        <fullName evidence="2">Type IV toxin-antitoxin system AbiEi family antitoxin domain-containing protein</fullName>
    </submittedName>
</protein>